<dbReference type="EMBL" id="CP046640">
    <property type="protein sequence ID" value="QTL98504.1"/>
    <property type="molecule type" value="Genomic_DNA"/>
</dbReference>
<gene>
    <name evidence="8" type="ORF">GM661_11250</name>
</gene>
<dbReference type="InterPro" id="IPR047795">
    <property type="entry name" value="Put_SteA-like"/>
</dbReference>
<dbReference type="InterPro" id="IPR022215">
    <property type="entry name" value="SteA-like_C"/>
</dbReference>
<evidence type="ECO:0000313" key="9">
    <source>
        <dbReference type="Proteomes" id="UP000665020"/>
    </source>
</evidence>
<evidence type="ECO:0000256" key="2">
    <source>
        <dbReference type="ARBA" id="ARBA00022741"/>
    </source>
</evidence>
<evidence type="ECO:0000256" key="4">
    <source>
        <dbReference type="ARBA" id="ARBA00022840"/>
    </source>
</evidence>
<dbReference type="RefSeq" id="WP_407929593.1">
    <property type="nucleotide sequence ID" value="NZ_CP046640.1"/>
</dbReference>
<dbReference type="KEGG" id="ifn:GM661_11250"/>
<keyword evidence="1" id="KW-0808">Transferase</keyword>
<keyword evidence="2" id="KW-0547">Nucleotide-binding</keyword>
<dbReference type="Proteomes" id="UP000665020">
    <property type="component" value="Chromosome"/>
</dbReference>
<keyword evidence="9" id="KW-1185">Reference proteome</keyword>
<feature type="transmembrane region" description="Helical" evidence="5">
    <location>
        <begin position="331"/>
        <end position="351"/>
    </location>
</feature>
<name>A0A8A7KK68_9FIRM</name>
<dbReference type="Pfam" id="PF04263">
    <property type="entry name" value="TPK_catalytic"/>
    <property type="match status" value="1"/>
</dbReference>
<accession>A0A8A7KK68</accession>
<evidence type="ECO:0000259" key="7">
    <source>
        <dbReference type="Pfam" id="PF12555"/>
    </source>
</evidence>
<feature type="domain" description="SteA-like C-terminal" evidence="7">
    <location>
        <begin position="319"/>
        <end position="369"/>
    </location>
</feature>
<dbReference type="InterPro" id="IPR036759">
    <property type="entry name" value="TPK_catalytic_sf"/>
</dbReference>
<dbReference type="AlphaFoldDB" id="A0A8A7KK68"/>
<keyword evidence="5" id="KW-0472">Membrane</keyword>
<feature type="domain" description="Thiamin pyrophosphokinase catalytic" evidence="6">
    <location>
        <begin position="192"/>
        <end position="231"/>
    </location>
</feature>
<keyword evidence="5" id="KW-1133">Transmembrane helix</keyword>
<keyword evidence="5" id="KW-0812">Transmembrane</keyword>
<organism evidence="8 9">
    <name type="scientific">Iocasia fonsfrigidae</name>
    <dbReference type="NCBI Taxonomy" id="2682810"/>
    <lineage>
        <taxon>Bacteria</taxon>
        <taxon>Bacillati</taxon>
        <taxon>Bacillota</taxon>
        <taxon>Clostridia</taxon>
        <taxon>Halanaerobiales</taxon>
        <taxon>Halanaerobiaceae</taxon>
        <taxon>Iocasia</taxon>
    </lineage>
</organism>
<evidence type="ECO:0000256" key="1">
    <source>
        <dbReference type="ARBA" id="ARBA00022679"/>
    </source>
</evidence>
<dbReference type="GO" id="GO:0016301">
    <property type="term" value="F:kinase activity"/>
    <property type="evidence" value="ECO:0007669"/>
    <property type="project" value="UniProtKB-KW"/>
</dbReference>
<reference evidence="8" key="1">
    <citation type="submission" date="2019-12" db="EMBL/GenBank/DDBJ databases">
        <authorList>
            <person name="zhang j."/>
            <person name="sun C.M."/>
        </authorList>
    </citation>
    <scope>NUCLEOTIDE SEQUENCE</scope>
    <source>
        <strain evidence="8">NS-1</strain>
    </source>
</reference>
<dbReference type="InterPro" id="IPR007371">
    <property type="entry name" value="TPK_catalytic"/>
</dbReference>
<dbReference type="Gene3D" id="3.40.50.10240">
    <property type="entry name" value="Thiamin pyrophosphokinase, catalytic domain"/>
    <property type="match status" value="1"/>
</dbReference>
<evidence type="ECO:0000313" key="8">
    <source>
        <dbReference type="EMBL" id="QTL98504.1"/>
    </source>
</evidence>
<evidence type="ECO:0000259" key="6">
    <source>
        <dbReference type="Pfam" id="PF04263"/>
    </source>
</evidence>
<dbReference type="SUPFAM" id="SSF63999">
    <property type="entry name" value="Thiamin pyrophosphokinase, catalytic domain"/>
    <property type="match status" value="1"/>
</dbReference>
<proteinExistence type="predicted"/>
<evidence type="ECO:0000256" key="3">
    <source>
        <dbReference type="ARBA" id="ARBA00022777"/>
    </source>
</evidence>
<dbReference type="GO" id="GO:0005524">
    <property type="term" value="F:ATP binding"/>
    <property type="evidence" value="ECO:0007669"/>
    <property type="project" value="UniProtKB-KW"/>
</dbReference>
<keyword evidence="3" id="KW-0418">Kinase</keyword>
<dbReference type="GO" id="GO:0004788">
    <property type="term" value="F:thiamine diphosphokinase activity"/>
    <property type="evidence" value="ECO:0007669"/>
    <property type="project" value="InterPro"/>
</dbReference>
<dbReference type="NCBIfam" id="NF040608">
    <property type="entry name" value="division_SteA"/>
    <property type="match status" value="1"/>
</dbReference>
<protein>
    <recommendedName>
        <fullName evidence="10">Thiamin pyrophosphokinase</fullName>
    </recommendedName>
</protein>
<dbReference type="Pfam" id="PF12555">
    <property type="entry name" value="SteA-like_C"/>
    <property type="match status" value="1"/>
</dbReference>
<dbReference type="GO" id="GO:0009229">
    <property type="term" value="P:thiamine diphosphate biosynthetic process"/>
    <property type="evidence" value="ECO:0007669"/>
    <property type="project" value="InterPro"/>
</dbReference>
<keyword evidence="4" id="KW-0067">ATP-binding</keyword>
<sequence>MMIKGRVILNKKTKDLVKEIKVNEIAVIDHRDVDQIAASSLVEKQVKAIINLSPSISGRYPNVGPEILLLAGIPVIDISDGDLFSTLNNGDEILFKKGLVYKSGQIIAKGEELSREQVKNKNNQARTNLEKELSKFLDNTLSYIDKEKNEFFNIKTPELGIDFNGKHVLIVVRGVDYKDDLSAIKSYIREMNPIIIAVDGGADACLERGYLPDIIIGDMDSVTDYSLKKAKVILVHAYSDGKAPGLKRVKKLGLDYELFPAPGTSEDIAMLLAYEKGAELITAVGTHTNMIDFLEKGRPGMASTFLARLKVGDKLVDAKGVSKLYHSKIYYHYWLQVFLAILLPLSIVVFFSPHIKQLLQLLALRFRIIFHL</sequence>
<evidence type="ECO:0008006" key="10">
    <source>
        <dbReference type="Google" id="ProtNLM"/>
    </source>
</evidence>
<evidence type="ECO:0000256" key="5">
    <source>
        <dbReference type="SAM" id="Phobius"/>
    </source>
</evidence>